<organism evidence="5 6">
    <name type="scientific">Actinokineospora iranica</name>
    <dbReference type="NCBI Taxonomy" id="1271860"/>
    <lineage>
        <taxon>Bacteria</taxon>
        <taxon>Bacillati</taxon>
        <taxon>Actinomycetota</taxon>
        <taxon>Actinomycetes</taxon>
        <taxon>Pseudonocardiales</taxon>
        <taxon>Pseudonocardiaceae</taxon>
        <taxon>Actinokineospora</taxon>
    </lineage>
</organism>
<dbReference type="InterPro" id="IPR027417">
    <property type="entry name" value="P-loop_NTPase"/>
</dbReference>
<dbReference type="STRING" id="1271860.SAMN05216174_102474"/>
<dbReference type="GO" id="GO:0005524">
    <property type="term" value="F:ATP binding"/>
    <property type="evidence" value="ECO:0007669"/>
    <property type="project" value="UniProtKB-KW"/>
</dbReference>
<dbReference type="EMBL" id="FMZZ01000002">
    <property type="protein sequence ID" value="SDC53015.1"/>
    <property type="molecule type" value="Genomic_DNA"/>
</dbReference>
<dbReference type="Pfam" id="PF00196">
    <property type="entry name" value="GerE"/>
    <property type="match status" value="1"/>
</dbReference>
<dbReference type="InterPro" id="IPR041664">
    <property type="entry name" value="AAA_16"/>
</dbReference>
<dbReference type="PANTHER" id="PTHR16305">
    <property type="entry name" value="TESTICULAR SOLUBLE ADENYLYL CYCLASE"/>
    <property type="match status" value="1"/>
</dbReference>
<dbReference type="PANTHER" id="PTHR16305:SF28">
    <property type="entry name" value="GUANYLATE CYCLASE DOMAIN-CONTAINING PROTEIN"/>
    <property type="match status" value="1"/>
</dbReference>
<dbReference type="PRINTS" id="PR00038">
    <property type="entry name" value="HTHLUXR"/>
</dbReference>
<feature type="compositionally biased region" description="Basic and acidic residues" evidence="3">
    <location>
        <begin position="381"/>
        <end position="392"/>
    </location>
</feature>
<dbReference type="Gene3D" id="1.10.10.10">
    <property type="entry name" value="Winged helix-like DNA-binding domain superfamily/Winged helix DNA-binding domain"/>
    <property type="match status" value="1"/>
</dbReference>
<sequence>MALIERHRELTTLTRLYADCVRARGRVALVSGGVASGKTALLAEFAEHMVADGAILLTATGARAEHAVPFGVVTQLAQSPALPRAVADHISDLLSGDGSAAIEATTATADPVAIGRAGARVLDGVCAALLDLAKDRPVVIEVDDVQFADGPSQQALLYLHRRMRFARVLVVLTEWALPRPTQAAFRAEVTRQPNTTHLRLAPLTRAGVADLLATRLDPAAARALAPALHAVSGGNPLLVKALIDDQSAGTEHRARVAVGREFAQGVLACLHRWEPVLPAAARAVALLGDAGTPDLVGALLEITPDSAAQALDVLVTAGLLDDDKRFRHPVAATTVLDTLTPAERGASHLRAAHLLYHQGAPADAVATHLTAADTAHGRAAGGEREDHAELADRGGFSDSGDLGGPWAVAVLRHAAREDLVADRVELAVRRLELAARACADDAERADITTLLLRVEWRRDPSAAARHLAPLRAARSAGRLADHNAVHLAKFLLWYGHTEELAGTLAGMAAAGELPAAGQFSLVFHWLAFLYPPVVAGVPAPLPDQQAPVLADPWTRASAMLDRVRVGGARAEIVTAAEHILQSCRLGEQTLGSQLSALAALVHADRNDRAAHWCAALLADATARGALTWQAVLGALRAEIALRQGDLPAAAEHARVAFDRLTGPGWGVAVGVPLSTRVAAATAMGKHDEAAALLRAPVPDAMFQTQFGLHYLHARGMHYLATDKPHAALGDFQRCGELMTGWDLDLPTLVPWRSGAAQALLALGHRDDARALAAEQLTRPGNDGARTRGLSLRVLAAASPPDRRVGLLQEAVELLRAGGDRCELARALLDLSQAHNTTGDGEKARTLARRALQLAKACGAGPVNRDLVSRAALARAPLPEPSDHDAGLSTLSEAERRVAVLAALGHTNREIGGKLYITVSTVEQHLTRVYRKLKVTRRTDLPAGLPGQLLAAADER</sequence>
<proteinExistence type="predicted"/>
<dbReference type="AlphaFoldDB" id="A0A1G6MDI9"/>
<evidence type="ECO:0000256" key="2">
    <source>
        <dbReference type="ARBA" id="ARBA00022840"/>
    </source>
</evidence>
<dbReference type="GO" id="GO:0005737">
    <property type="term" value="C:cytoplasm"/>
    <property type="evidence" value="ECO:0007669"/>
    <property type="project" value="TreeGrafter"/>
</dbReference>
<accession>A0A1G6MDI9</accession>
<dbReference type="SMART" id="SM00421">
    <property type="entry name" value="HTH_LUXR"/>
    <property type="match status" value="1"/>
</dbReference>
<evidence type="ECO:0000256" key="3">
    <source>
        <dbReference type="SAM" id="MobiDB-lite"/>
    </source>
</evidence>
<dbReference type="CDD" id="cd06170">
    <property type="entry name" value="LuxR_C_like"/>
    <property type="match status" value="1"/>
</dbReference>
<keyword evidence="6" id="KW-1185">Reference proteome</keyword>
<dbReference type="PROSITE" id="PS00622">
    <property type="entry name" value="HTH_LUXR_1"/>
    <property type="match status" value="1"/>
</dbReference>
<evidence type="ECO:0000259" key="4">
    <source>
        <dbReference type="PROSITE" id="PS50043"/>
    </source>
</evidence>
<evidence type="ECO:0000256" key="1">
    <source>
        <dbReference type="ARBA" id="ARBA00022741"/>
    </source>
</evidence>
<dbReference type="InterPro" id="IPR036388">
    <property type="entry name" value="WH-like_DNA-bd_sf"/>
</dbReference>
<dbReference type="SUPFAM" id="SSF46894">
    <property type="entry name" value="C-terminal effector domain of the bipartite response regulators"/>
    <property type="match status" value="1"/>
</dbReference>
<dbReference type="OrthoDB" id="134933at2"/>
<dbReference type="GO" id="GO:0004016">
    <property type="term" value="F:adenylate cyclase activity"/>
    <property type="evidence" value="ECO:0007669"/>
    <property type="project" value="TreeGrafter"/>
</dbReference>
<evidence type="ECO:0000313" key="6">
    <source>
        <dbReference type="Proteomes" id="UP000199501"/>
    </source>
</evidence>
<name>A0A1G6MDI9_9PSEU</name>
<dbReference type="RefSeq" id="WP_091449204.1">
    <property type="nucleotide sequence ID" value="NZ_FMZZ01000002.1"/>
</dbReference>
<dbReference type="InterPro" id="IPR016032">
    <property type="entry name" value="Sig_transdc_resp-reg_C-effctor"/>
</dbReference>
<dbReference type="InterPro" id="IPR011990">
    <property type="entry name" value="TPR-like_helical_dom_sf"/>
</dbReference>
<protein>
    <submittedName>
        <fullName evidence="5">Regulatory protein, luxR family</fullName>
    </submittedName>
</protein>
<evidence type="ECO:0000313" key="5">
    <source>
        <dbReference type="EMBL" id="SDC53015.1"/>
    </source>
</evidence>
<feature type="domain" description="HTH luxR-type" evidence="4">
    <location>
        <begin position="883"/>
        <end position="948"/>
    </location>
</feature>
<dbReference type="SUPFAM" id="SSF48452">
    <property type="entry name" value="TPR-like"/>
    <property type="match status" value="1"/>
</dbReference>
<dbReference type="GO" id="GO:0003677">
    <property type="term" value="F:DNA binding"/>
    <property type="evidence" value="ECO:0007669"/>
    <property type="project" value="InterPro"/>
</dbReference>
<keyword evidence="1" id="KW-0547">Nucleotide-binding</keyword>
<dbReference type="Proteomes" id="UP000199501">
    <property type="component" value="Unassembled WGS sequence"/>
</dbReference>
<reference evidence="6" key="1">
    <citation type="submission" date="2016-10" db="EMBL/GenBank/DDBJ databases">
        <authorList>
            <person name="Varghese N."/>
            <person name="Submissions S."/>
        </authorList>
    </citation>
    <scope>NUCLEOTIDE SEQUENCE [LARGE SCALE GENOMIC DNA]</scope>
    <source>
        <strain evidence="6">IBRC-M 10403</strain>
    </source>
</reference>
<keyword evidence="2" id="KW-0067">ATP-binding</keyword>
<dbReference type="PROSITE" id="PS50043">
    <property type="entry name" value="HTH_LUXR_2"/>
    <property type="match status" value="1"/>
</dbReference>
<dbReference type="GO" id="GO:0006355">
    <property type="term" value="P:regulation of DNA-templated transcription"/>
    <property type="evidence" value="ECO:0007669"/>
    <property type="project" value="InterPro"/>
</dbReference>
<dbReference type="InterPro" id="IPR000792">
    <property type="entry name" value="Tscrpt_reg_LuxR_C"/>
</dbReference>
<dbReference type="Pfam" id="PF13191">
    <property type="entry name" value="AAA_16"/>
    <property type="match status" value="1"/>
</dbReference>
<dbReference type="Gene3D" id="1.25.40.10">
    <property type="entry name" value="Tetratricopeptide repeat domain"/>
    <property type="match status" value="1"/>
</dbReference>
<dbReference type="SUPFAM" id="SSF52540">
    <property type="entry name" value="P-loop containing nucleoside triphosphate hydrolases"/>
    <property type="match status" value="1"/>
</dbReference>
<feature type="region of interest" description="Disordered" evidence="3">
    <location>
        <begin position="374"/>
        <end position="396"/>
    </location>
</feature>
<gene>
    <name evidence="5" type="ORF">SAMN05216174_102474</name>
</gene>